<dbReference type="SMART" id="SM00320">
    <property type="entry name" value="WD40"/>
    <property type="match status" value="6"/>
</dbReference>
<feature type="repeat" description="WD" evidence="3">
    <location>
        <begin position="397"/>
        <end position="439"/>
    </location>
</feature>
<dbReference type="PANTHER" id="PTHR14221">
    <property type="entry name" value="WD REPEAT DOMAIN 44"/>
    <property type="match status" value="1"/>
</dbReference>
<evidence type="ECO:0000313" key="4">
    <source>
        <dbReference type="EMBL" id="GER41985.1"/>
    </source>
</evidence>
<evidence type="ECO:0000256" key="3">
    <source>
        <dbReference type="PROSITE-ProRule" id="PRU00221"/>
    </source>
</evidence>
<dbReference type="PANTHER" id="PTHR14221:SF0">
    <property type="entry name" value="WD REPEAT-CONTAINING PROTEIN 44"/>
    <property type="match status" value="1"/>
</dbReference>
<comment type="caution">
    <text evidence="4">The sequence shown here is derived from an EMBL/GenBank/DDBJ whole genome shotgun (WGS) entry which is preliminary data.</text>
</comment>
<dbReference type="AlphaFoldDB" id="A0A5A7Q9Q2"/>
<reference evidence="5" key="1">
    <citation type="journal article" date="2019" name="Curr. Biol.">
        <title>Genome Sequence of Striga asiatica Provides Insight into the Evolution of Plant Parasitism.</title>
        <authorList>
            <person name="Yoshida S."/>
            <person name="Kim S."/>
            <person name="Wafula E.K."/>
            <person name="Tanskanen J."/>
            <person name="Kim Y.M."/>
            <person name="Honaas L."/>
            <person name="Yang Z."/>
            <person name="Spallek T."/>
            <person name="Conn C.E."/>
            <person name="Ichihashi Y."/>
            <person name="Cheong K."/>
            <person name="Cui S."/>
            <person name="Der J.P."/>
            <person name="Gundlach H."/>
            <person name="Jiao Y."/>
            <person name="Hori C."/>
            <person name="Ishida J.K."/>
            <person name="Kasahara H."/>
            <person name="Kiba T."/>
            <person name="Kim M.S."/>
            <person name="Koo N."/>
            <person name="Laohavisit A."/>
            <person name="Lee Y.H."/>
            <person name="Lumba S."/>
            <person name="McCourt P."/>
            <person name="Mortimer J.C."/>
            <person name="Mutuku J.M."/>
            <person name="Nomura T."/>
            <person name="Sasaki-Sekimoto Y."/>
            <person name="Seto Y."/>
            <person name="Wang Y."/>
            <person name="Wakatake T."/>
            <person name="Sakakibara H."/>
            <person name="Demura T."/>
            <person name="Yamaguchi S."/>
            <person name="Yoneyama K."/>
            <person name="Manabe R.I."/>
            <person name="Nelson D.C."/>
            <person name="Schulman A.H."/>
            <person name="Timko M.P."/>
            <person name="dePamphilis C.W."/>
            <person name="Choi D."/>
            <person name="Shirasu K."/>
        </authorList>
    </citation>
    <scope>NUCLEOTIDE SEQUENCE [LARGE SCALE GENOMIC DNA]</scope>
    <source>
        <strain evidence="5">cv. UVA1</strain>
    </source>
</reference>
<dbReference type="PRINTS" id="PR00320">
    <property type="entry name" value="GPROTEINBRPT"/>
</dbReference>
<dbReference type="InterPro" id="IPR040324">
    <property type="entry name" value="WDR44/Dgr2"/>
</dbReference>
<dbReference type="OrthoDB" id="408728at2759"/>
<protein>
    <submittedName>
        <fullName evidence="4">Transducin/WD40 repeat-like superfamily protein</fullName>
    </submittedName>
</protein>
<dbReference type="Pfam" id="PF00400">
    <property type="entry name" value="WD40"/>
    <property type="match status" value="4"/>
</dbReference>
<keyword evidence="2" id="KW-0677">Repeat</keyword>
<feature type="repeat" description="WD" evidence="3">
    <location>
        <begin position="357"/>
        <end position="397"/>
    </location>
</feature>
<dbReference type="InterPro" id="IPR020472">
    <property type="entry name" value="WD40_PAC1"/>
</dbReference>
<feature type="repeat" description="WD" evidence="3">
    <location>
        <begin position="253"/>
        <end position="294"/>
    </location>
</feature>
<sequence>MMASYSETDNQSFITCDENSSFSNPRSDWLEDCMSPTLGNCALEYECWTKEPNSVDERRANLLRWLGLGSDGQNCWEDNGQNSYHKHTITDSEETAIASLNSEQHIFSSSSFQPFHSHGSSFLLEDENLNRKTKSLANGKEFDMDEPSNDGSPSASCDVGLKKLISLDEFRKLLCSSSLVRHFLRKDIMGFNIVKKSNWFQKFSAISHIMDRTKEFLCKPARDQMVGPAERLRVNVCQKQSKELSSLYSGQEFTAHTGSILTMKFSPDGLYLASAGVDGVVRVWKVLEEDVLTKFNAQDIDPSCLYFSINYFSKLAPLDITRKRDDGAESLKKPSDSACVVFPPKSFQLSEKPLYEFHGHTGEVLALSWRMDGRLLSSSVDKTARMWRIGNDQCQGVYLHNNYVTCVEFSPVDDNHFISGSIDGKVRIWELESGRVVDWVDIGEMVTAIGYSPDGKGGVVGSMDGNCLFYDIIGNRFQVGASIYLKGKKNTPGKRIIGFQYCPNDANKLMVTSADSRIRILCGTTILCNFKGGNRNSASQVPASFTSDGQHLVSATEDSYVRIWNHITEDQKSSQEKKLKSYESFFSRNASIAVPWYGWKEKLGALQSSILRNEKFPNCFTLGLGFVIDTLYKGSMTWPEERLPKLNPKKLKFLKSAFSNAPHLWGLVIVTAGWDGCIRTFLNYGLPLPSSKMRFYQP</sequence>
<dbReference type="PROSITE" id="PS50294">
    <property type="entry name" value="WD_REPEATS_REGION"/>
    <property type="match status" value="3"/>
</dbReference>
<evidence type="ECO:0000256" key="1">
    <source>
        <dbReference type="ARBA" id="ARBA00022574"/>
    </source>
</evidence>
<name>A0A5A7Q9Q2_STRAF</name>
<dbReference type="Gene3D" id="2.130.10.10">
    <property type="entry name" value="YVTN repeat-like/Quinoprotein amine dehydrogenase"/>
    <property type="match status" value="2"/>
</dbReference>
<feature type="repeat" description="WD" evidence="3">
    <location>
        <begin position="544"/>
        <end position="565"/>
    </location>
</feature>
<dbReference type="InterPro" id="IPR036322">
    <property type="entry name" value="WD40_repeat_dom_sf"/>
</dbReference>
<dbReference type="InterPro" id="IPR001680">
    <property type="entry name" value="WD40_rpt"/>
</dbReference>
<dbReference type="InterPro" id="IPR015943">
    <property type="entry name" value="WD40/YVTN_repeat-like_dom_sf"/>
</dbReference>
<accession>A0A5A7Q9Q2</accession>
<keyword evidence="1 3" id="KW-0853">WD repeat</keyword>
<organism evidence="4 5">
    <name type="scientific">Striga asiatica</name>
    <name type="common">Asiatic witchweed</name>
    <name type="synonym">Buchnera asiatica</name>
    <dbReference type="NCBI Taxonomy" id="4170"/>
    <lineage>
        <taxon>Eukaryota</taxon>
        <taxon>Viridiplantae</taxon>
        <taxon>Streptophyta</taxon>
        <taxon>Embryophyta</taxon>
        <taxon>Tracheophyta</taxon>
        <taxon>Spermatophyta</taxon>
        <taxon>Magnoliopsida</taxon>
        <taxon>eudicotyledons</taxon>
        <taxon>Gunneridae</taxon>
        <taxon>Pentapetalae</taxon>
        <taxon>asterids</taxon>
        <taxon>lamiids</taxon>
        <taxon>Lamiales</taxon>
        <taxon>Orobanchaceae</taxon>
        <taxon>Buchnereae</taxon>
        <taxon>Striga</taxon>
    </lineage>
</organism>
<dbReference type="Proteomes" id="UP000325081">
    <property type="component" value="Unassembled WGS sequence"/>
</dbReference>
<dbReference type="EMBL" id="BKCP01006228">
    <property type="protein sequence ID" value="GER41985.1"/>
    <property type="molecule type" value="Genomic_DNA"/>
</dbReference>
<gene>
    <name evidence="4" type="ORF">STAS_18745</name>
</gene>
<dbReference type="PROSITE" id="PS50082">
    <property type="entry name" value="WD_REPEATS_2"/>
    <property type="match status" value="4"/>
</dbReference>
<evidence type="ECO:0000256" key="2">
    <source>
        <dbReference type="ARBA" id="ARBA00022737"/>
    </source>
</evidence>
<evidence type="ECO:0000313" key="5">
    <source>
        <dbReference type="Proteomes" id="UP000325081"/>
    </source>
</evidence>
<proteinExistence type="predicted"/>
<dbReference type="SUPFAM" id="SSF50978">
    <property type="entry name" value="WD40 repeat-like"/>
    <property type="match status" value="1"/>
</dbReference>
<keyword evidence="5" id="KW-1185">Reference proteome</keyword>